<keyword evidence="2" id="KW-1185">Reference proteome</keyword>
<dbReference type="Proteomes" id="UP000571701">
    <property type="component" value="Unassembled WGS sequence"/>
</dbReference>
<gene>
    <name evidence="1" type="ORF">H2O73_12070</name>
</gene>
<organism evidence="1 2">
    <name type="scientific">Vibrio marinisediminis</name>
    <dbReference type="NCBI Taxonomy" id="2758441"/>
    <lineage>
        <taxon>Bacteria</taxon>
        <taxon>Pseudomonadati</taxon>
        <taxon>Pseudomonadota</taxon>
        <taxon>Gammaproteobacteria</taxon>
        <taxon>Vibrionales</taxon>
        <taxon>Vibrionaceae</taxon>
        <taxon>Vibrio</taxon>
    </lineage>
</organism>
<dbReference type="AlphaFoldDB" id="A0A7W2IUC6"/>
<proteinExistence type="predicted"/>
<sequence>MDYKFFTKDKEFTYLEMGSSTYQQESQQLIEQGFIEQSLIVSADSPEKAQAMFKDEHQGFFKKLNMLLGPFITSGYHRS</sequence>
<name>A0A7W2IUC6_9VIBR</name>
<reference evidence="1 2" key="1">
    <citation type="submission" date="2020-07" db="EMBL/GenBank/DDBJ databases">
        <title>Vibrio marinisediminis sp. nov., isolated from marine sediment.</title>
        <authorList>
            <person name="Ji X."/>
        </authorList>
    </citation>
    <scope>NUCLEOTIDE SEQUENCE [LARGE SCALE GENOMIC DNA]</scope>
    <source>
        <strain evidence="1 2">404</strain>
    </source>
</reference>
<evidence type="ECO:0000313" key="2">
    <source>
        <dbReference type="Proteomes" id="UP000571701"/>
    </source>
</evidence>
<comment type="caution">
    <text evidence="1">The sequence shown here is derived from an EMBL/GenBank/DDBJ whole genome shotgun (WGS) entry which is preliminary data.</text>
</comment>
<dbReference type="RefSeq" id="WP_182109101.1">
    <property type="nucleotide sequence ID" value="NZ_JACFYF010000006.1"/>
</dbReference>
<accession>A0A7W2IUC6</accession>
<evidence type="ECO:0000313" key="1">
    <source>
        <dbReference type="EMBL" id="MBA5763088.1"/>
    </source>
</evidence>
<protein>
    <submittedName>
        <fullName evidence="1">Uncharacterized protein</fullName>
    </submittedName>
</protein>
<dbReference type="EMBL" id="JACFYF010000006">
    <property type="protein sequence ID" value="MBA5763088.1"/>
    <property type="molecule type" value="Genomic_DNA"/>
</dbReference>